<dbReference type="InterPro" id="IPR016181">
    <property type="entry name" value="Acyl_CoA_acyltransferase"/>
</dbReference>
<dbReference type="Pfam" id="PF13302">
    <property type="entry name" value="Acetyltransf_3"/>
    <property type="match status" value="1"/>
</dbReference>
<evidence type="ECO:0000313" key="3">
    <source>
        <dbReference type="Proteomes" id="UP000009131"/>
    </source>
</evidence>
<evidence type="ECO:0000313" key="2">
    <source>
        <dbReference type="EMBL" id="GAA94063.1"/>
    </source>
</evidence>
<dbReference type="HOGENOM" id="CLU_078023_0_0_1"/>
<dbReference type="SUPFAM" id="SSF55729">
    <property type="entry name" value="Acyl-CoA N-acyltransferases (Nat)"/>
    <property type="match status" value="1"/>
</dbReference>
<dbReference type="InterPro" id="IPR051908">
    <property type="entry name" value="Ribosomal_N-acetyltransferase"/>
</dbReference>
<dbReference type="InParanoid" id="G7DU03"/>
<dbReference type="OrthoDB" id="41238at2759"/>
<comment type="caution">
    <text evidence="2">The sequence shown here is derived from an EMBL/GenBank/DDBJ whole genome shotgun (WGS) entry which is preliminary data.</text>
</comment>
<organism evidence="2 3">
    <name type="scientific">Mixia osmundae (strain CBS 9802 / IAM 14324 / JCM 22182 / KY 12970)</name>
    <dbReference type="NCBI Taxonomy" id="764103"/>
    <lineage>
        <taxon>Eukaryota</taxon>
        <taxon>Fungi</taxon>
        <taxon>Dikarya</taxon>
        <taxon>Basidiomycota</taxon>
        <taxon>Pucciniomycotina</taxon>
        <taxon>Mixiomycetes</taxon>
        <taxon>Mixiales</taxon>
        <taxon>Mixiaceae</taxon>
        <taxon>Mixia</taxon>
    </lineage>
</organism>
<sequence>MAYKNSSSVPTALPETKDWHLDTPLEAYDLNWVFPVRPLSTSKLRVEPFIPSVHAELLWQELCRSPALFTYLGYGPFGSRAEWLTWLEATIRRDPTVTFLAIRDLTKQASDGRPGKIVGSIALMAASRVHLQIEIGHVLILPEAQRTHVTTHATCLLLAYILNPSETSLLPSQDEANMIAIDLDSLSEPVISNEAERLLRSPGLGCRKAIWIAHAMNDPSNSAATKMGFSPVGLLEYDRVISPHKPAERFDWLDNLPRETTRLFGSSRRGAGFGTPEAGVIRHSRLWHITCKSWAEGLNETIAKKLDRVI</sequence>
<dbReference type="PANTHER" id="PTHR43441">
    <property type="entry name" value="RIBOSOMAL-PROTEIN-SERINE ACETYLTRANSFERASE"/>
    <property type="match status" value="1"/>
</dbReference>
<dbReference type="GO" id="GO:0008999">
    <property type="term" value="F:protein-N-terminal-alanine acetyltransferase activity"/>
    <property type="evidence" value="ECO:0007669"/>
    <property type="project" value="TreeGrafter"/>
</dbReference>
<name>G7DU03_MIXOS</name>
<dbReference type="AlphaFoldDB" id="G7DU03"/>
<proteinExistence type="predicted"/>
<reference evidence="2 3" key="2">
    <citation type="journal article" date="2012" name="Open Biol.">
        <title>Characteristics of nucleosomes and linker DNA regions on the genome of the basidiomycete Mixia osmundae revealed by mono- and dinucleosome mapping.</title>
        <authorList>
            <person name="Nishida H."/>
            <person name="Kondo S."/>
            <person name="Matsumoto T."/>
            <person name="Suzuki Y."/>
            <person name="Yoshikawa H."/>
            <person name="Taylor T.D."/>
            <person name="Sugiyama J."/>
        </authorList>
    </citation>
    <scope>NUCLEOTIDE SEQUENCE [LARGE SCALE GENOMIC DNA]</scope>
    <source>
        <strain evidence="3">CBS 9802 / IAM 14324 / JCM 22182 / KY 12970</strain>
    </source>
</reference>
<dbReference type="PANTHER" id="PTHR43441:SF5">
    <property type="entry name" value="FAMILY ACETYLTRANSFERASE, PUTATIVE-RELATED"/>
    <property type="match status" value="1"/>
</dbReference>
<keyword evidence="3" id="KW-1185">Reference proteome</keyword>
<gene>
    <name evidence="2" type="primary">Mo00710</name>
    <name evidence="2" type="ORF">E5Q_00710</name>
</gene>
<evidence type="ECO:0000259" key="1">
    <source>
        <dbReference type="Pfam" id="PF13302"/>
    </source>
</evidence>
<dbReference type="InterPro" id="IPR000182">
    <property type="entry name" value="GNAT_dom"/>
</dbReference>
<feature type="domain" description="N-acetyltransferase" evidence="1">
    <location>
        <begin position="44"/>
        <end position="229"/>
    </location>
</feature>
<dbReference type="EMBL" id="BABT02000026">
    <property type="protein sequence ID" value="GAA94063.1"/>
    <property type="molecule type" value="Genomic_DNA"/>
</dbReference>
<dbReference type="Gene3D" id="3.40.630.30">
    <property type="match status" value="1"/>
</dbReference>
<reference evidence="2 3" key="1">
    <citation type="journal article" date="2011" name="J. Gen. Appl. Microbiol.">
        <title>Draft genome sequencing of the enigmatic basidiomycete Mixia osmundae.</title>
        <authorList>
            <person name="Nishida H."/>
            <person name="Nagatsuka Y."/>
            <person name="Sugiyama J."/>
        </authorList>
    </citation>
    <scope>NUCLEOTIDE SEQUENCE [LARGE SCALE GENOMIC DNA]</scope>
    <source>
        <strain evidence="3">CBS 9802 / IAM 14324 / JCM 22182 / KY 12970</strain>
    </source>
</reference>
<accession>G7DU03</accession>
<dbReference type="RefSeq" id="XP_014570331.1">
    <property type="nucleotide sequence ID" value="XM_014714845.1"/>
</dbReference>
<dbReference type="eggNOG" id="ENOG502S4YT">
    <property type="taxonomic scope" value="Eukaryota"/>
</dbReference>
<dbReference type="Proteomes" id="UP000009131">
    <property type="component" value="Unassembled WGS sequence"/>
</dbReference>
<protein>
    <recommendedName>
        <fullName evidence="1">N-acetyltransferase domain-containing protein</fullName>
    </recommendedName>
</protein>
<dbReference type="GO" id="GO:1990189">
    <property type="term" value="F:protein N-terminal-serine acetyltransferase activity"/>
    <property type="evidence" value="ECO:0007669"/>
    <property type="project" value="TreeGrafter"/>
</dbReference>
<dbReference type="OMA" id="ECMVRND"/>